<dbReference type="CDD" id="cd02440">
    <property type="entry name" value="AdoMet_MTases"/>
    <property type="match status" value="1"/>
</dbReference>
<keyword evidence="2" id="KW-0808">Transferase</keyword>
<dbReference type="Gene3D" id="3.40.50.150">
    <property type="entry name" value="Vaccinia Virus protein VP39"/>
    <property type="match status" value="1"/>
</dbReference>
<dbReference type="InterPro" id="IPR041698">
    <property type="entry name" value="Methyltransf_25"/>
</dbReference>
<sequence length="199" mass="21616">MSFWNDRYAGDDYVFGTDPAAVLPRLADRLPTSGRALCIADGEGRNSVWLARRGLAVTAFDPAPNALAKGRRLAAAAGVEVDAREADLDGWDWSQPFDLVAGIYIQFVGPDRRAQLFAEIDRATAPGGWLLLHGYTPKQVDHGTGGPKARENMYTEDMLAAAFPGYEILENRAFETELSEGHGHVGRSAVIDFLARKPG</sequence>
<feature type="domain" description="Methyltransferase" evidence="1">
    <location>
        <begin position="37"/>
        <end position="128"/>
    </location>
</feature>
<dbReference type="GO" id="GO:0008168">
    <property type="term" value="F:methyltransferase activity"/>
    <property type="evidence" value="ECO:0007669"/>
    <property type="project" value="UniProtKB-KW"/>
</dbReference>
<dbReference type="STRING" id="1208324.P73_3007"/>
<evidence type="ECO:0000313" key="2">
    <source>
        <dbReference type="EMBL" id="AJE47722.1"/>
    </source>
</evidence>
<accession>A0A0B5E5W6</accession>
<dbReference type="Pfam" id="PF13649">
    <property type="entry name" value="Methyltransf_25"/>
    <property type="match status" value="1"/>
</dbReference>
<dbReference type="SUPFAM" id="SSF53335">
    <property type="entry name" value="S-adenosyl-L-methionine-dependent methyltransferases"/>
    <property type="match status" value="1"/>
</dbReference>
<reference evidence="2 3" key="1">
    <citation type="journal article" date="2014" name="Int. J. Syst. Evol. Microbiol.">
        <title>Celeribacter indicus sp. nov., a polycyclic aromatic hydrocarbon-degrading bacterium from deep-sea sediment and reclassification of Huaishuia halophila as Celeribacter halophilus comb. nov.</title>
        <authorList>
            <person name="Lai Q."/>
            <person name="Cao J."/>
            <person name="Yuan J."/>
            <person name="Li F."/>
            <person name="Shao Z."/>
        </authorList>
    </citation>
    <scope>NUCLEOTIDE SEQUENCE [LARGE SCALE GENOMIC DNA]</scope>
    <source>
        <strain evidence="2">P73</strain>
    </source>
</reference>
<gene>
    <name evidence="2" type="ORF">P73_3007</name>
</gene>
<protein>
    <submittedName>
        <fullName evidence="2">Type 11 methyltransferase</fullName>
    </submittedName>
</protein>
<dbReference type="RefSeq" id="WP_043870217.1">
    <property type="nucleotide sequence ID" value="NZ_CP004393.1"/>
</dbReference>
<dbReference type="KEGG" id="cid:P73_3007"/>
<organism evidence="2 3">
    <name type="scientific">Celeribacter indicus</name>
    <dbReference type="NCBI Taxonomy" id="1208324"/>
    <lineage>
        <taxon>Bacteria</taxon>
        <taxon>Pseudomonadati</taxon>
        <taxon>Pseudomonadota</taxon>
        <taxon>Alphaproteobacteria</taxon>
        <taxon>Rhodobacterales</taxon>
        <taxon>Roseobacteraceae</taxon>
        <taxon>Celeribacter</taxon>
    </lineage>
</organism>
<keyword evidence="3" id="KW-1185">Reference proteome</keyword>
<dbReference type="EMBL" id="CP004393">
    <property type="protein sequence ID" value="AJE47722.1"/>
    <property type="molecule type" value="Genomic_DNA"/>
</dbReference>
<dbReference type="HOGENOM" id="CLU_056435_5_1_5"/>
<evidence type="ECO:0000259" key="1">
    <source>
        <dbReference type="Pfam" id="PF13649"/>
    </source>
</evidence>
<evidence type="ECO:0000313" key="3">
    <source>
        <dbReference type="Proteomes" id="UP000031521"/>
    </source>
</evidence>
<dbReference type="Proteomes" id="UP000031521">
    <property type="component" value="Chromosome"/>
</dbReference>
<name>A0A0B5E5W6_9RHOB</name>
<proteinExistence type="predicted"/>
<keyword evidence="2" id="KW-0489">Methyltransferase</keyword>
<dbReference type="GO" id="GO:0032259">
    <property type="term" value="P:methylation"/>
    <property type="evidence" value="ECO:0007669"/>
    <property type="project" value="UniProtKB-KW"/>
</dbReference>
<dbReference type="InterPro" id="IPR029063">
    <property type="entry name" value="SAM-dependent_MTases_sf"/>
</dbReference>
<dbReference type="OrthoDB" id="9786503at2"/>
<dbReference type="AlphaFoldDB" id="A0A0B5E5W6"/>